<dbReference type="EMBL" id="JARJLG010000266">
    <property type="protein sequence ID" value="KAJ7721670.1"/>
    <property type="molecule type" value="Genomic_DNA"/>
</dbReference>
<organism evidence="1 2">
    <name type="scientific">Mycena maculata</name>
    <dbReference type="NCBI Taxonomy" id="230809"/>
    <lineage>
        <taxon>Eukaryota</taxon>
        <taxon>Fungi</taxon>
        <taxon>Dikarya</taxon>
        <taxon>Basidiomycota</taxon>
        <taxon>Agaricomycotina</taxon>
        <taxon>Agaricomycetes</taxon>
        <taxon>Agaricomycetidae</taxon>
        <taxon>Agaricales</taxon>
        <taxon>Marasmiineae</taxon>
        <taxon>Mycenaceae</taxon>
        <taxon>Mycena</taxon>
    </lineage>
</organism>
<dbReference type="AlphaFoldDB" id="A0AAD7MLI0"/>
<keyword evidence="2" id="KW-1185">Reference proteome</keyword>
<evidence type="ECO:0000313" key="2">
    <source>
        <dbReference type="Proteomes" id="UP001215280"/>
    </source>
</evidence>
<accession>A0AAD7MLI0</accession>
<sequence length="347" mass="37134">MILPHTPSCTKMSCVSVRRMYIPARPKFCTAHAAPVATHPSPACHIFLVPTSAKCCSLVDVQSVYPYGSPPAHQIRRTPSNAARVGSFLLPPGPPHRGRSPFTLPLDISRRGMGRLLAPPLSAGASLLATCHKGARVMLAGVDRDILSARAVGPGGSDELTFRKTCAALRTAPASGGAGKGCGVIDGVRRCEFGWSLRASASHSAPPLSVHLQRCTLAAKDAPEDGVKWAYISRHPDYVSDVMRARATQHDSRRKLSVRCFHPLPCPRTLKLESRSPHDPQPSTAAAGEAHYLPARRAPSSAALAIVVSSYIFVFARAHRSRDPSCPSRVFTPSIPHIHYALSPPAL</sequence>
<reference evidence="1" key="1">
    <citation type="submission" date="2023-03" db="EMBL/GenBank/DDBJ databases">
        <title>Massive genome expansion in bonnet fungi (Mycena s.s.) driven by repeated elements and novel gene families across ecological guilds.</title>
        <authorList>
            <consortium name="Lawrence Berkeley National Laboratory"/>
            <person name="Harder C.B."/>
            <person name="Miyauchi S."/>
            <person name="Viragh M."/>
            <person name="Kuo A."/>
            <person name="Thoen E."/>
            <person name="Andreopoulos B."/>
            <person name="Lu D."/>
            <person name="Skrede I."/>
            <person name="Drula E."/>
            <person name="Henrissat B."/>
            <person name="Morin E."/>
            <person name="Kohler A."/>
            <person name="Barry K."/>
            <person name="LaButti K."/>
            <person name="Morin E."/>
            <person name="Salamov A."/>
            <person name="Lipzen A."/>
            <person name="Mereny Z."/>
            <person name="Hegedus B."/>
            <person name="Baldrian P."/>
            <person name="Stursova M."/>
            <person name="Weitz H."/>
            <person name="Taylor A."/>
            <person name="Grigoriev I.V."/>
            <person name="Nagy L.G."/>
            <person name="Martin F."/>
            <person name="Kauserud H."/>
        </authorList>
    </citation>
    <scope>NUCLEOTIDE SEQUENCE</scope>
    <source>
        <strain evidence="1">CBHHK188m</strain>
    </source>
</reference>
<proteinExistence type="predicted"/>
<name>A0AAD7MLI0_9AGAR</name>
<evidence type="ECO:0000313" key="1">
    <source>
        <dbReference type="EMBL" id="KAJ7721670.1"/>
    </source>
</evidence>
<protein>
    <submittedName>
        <fullName evidence="1">Uncharacterized protein</fullName>
    </submittedName>
</protein>
<gene>
    <name evidence="1" type="ORF">DFH07DRAFT_297076</name>
</gene>
<dbReference type="Proteomes" id="UP001215280">
    <property type="component" value="Unassembled WGS sequence"/>
</dbReference>
<comment type="caution">
    <text evidence="1">The sequence shown here is derived from an EMBL/GenBank/DDBJ whole genome shotgun (WGS) entry which is preliminary data.</text>
</comment>